<dbReference type="EMBL" id="JARBHB010000004">
    <property type="protein sequence ID" value="KAJ8886823.1"/>
    <property type="molecule type" value="Genomic_DNA"/>
</dbReference>
<feature type="transmembrane region" description="Helical" evidence="1">
    <location>
        <begin position="6"/>
        <end position="25"/>
    </location>
</feature>
<keyword evidence="1" id="KW-0472">Membrane</keyword>
<evidence type="ECO:0000256" key="1">
    <source>
        <dbReference type="SAM" id="Phobius"/>
    </source>
</evidence>
<reference evidence="2 3" key="1">
    <citation type="submission" date="2023-02" db="EMBL/GenBank/DDBJ databases">
        <title>LHISI_Scaffold_Assembly.</title>
        <authorList>
            <person name="Stuart O.P."/>
            <person name="Cleave R."/>
            <person name="Magrath M.J.L."/>
            <person name="Mikheyev A.S."/>
        </authorList>
    </citation>
    <scope>NUCLEOTIDE SEQUENCE [LARGE SCALE GENOMIC DNA]</scope>
    <source>
        <strain evidence="2">Daus_M_001</strain>
        <tissue evidence="2">Leg muscle</tissue>
    </source>
</reference>
<organism evidence="2 3">
    <name type="scientific">Dryococelus australis</name>
    <dbReference type="NCBI Taxonomy" id="614101"/>
    <lineage>
        <taxon>Eukaryota</taxon>
        <taxon>Metazoa</taxon>
        <taxon>Ecdysozoa</taxon>
        <taxon>Arthropoda</taxon>
        <taxon>Hexapoda</taxon>
        <taxon>Insecta</taxon>
        <taxon>Pterygota</taxon>
        <taxon>Neoptera</taxon>
        <taxon>Polyneoptera</taxon>
        <taxon>Phasmatodea</taxon>
        <taxon>Verophasmatodea</taxon>
        <taxon>Anareolatae</taxon>
        <taxon>Phasmatidae</taxon>
        <taxon>Eurycanthinae</taxon>
        <taxon>Dryococelus</taxon>
    </lineage>
</organism>
<name>A0ABQ9HSJ0_9NEOP</name>
<evidence type="ECO:0000313" key="2">
    <source>
        <dbReference type="EMBL" id="KAJ8886823.1"/>
    </source>
</evidence>
<keyword evidence="3" id="KW-1185">Reference proteome</keyword>
<dbReference type="Proteomes" id="UP001159363">
    <property type="component" value="Chromosome X"/>
</dbReference>
<keyword evidence="1" id="KW-1133">Transmembrane helix</keyword>
<comment type="caution">
    <text evidence="2">The sequence shown here is derived from an EMBL/GenBank/DDBJ whole genome shotgun (WGS) entry which is preliminary data.</text>
</comment>
<protein>
    <submittedName>
        <fullName evidence="2">Uncharacterized protein</fullName>
    </submittedName>
</protein>
<evidence type="ECO:0000313" key="3">
    <source>
        <dbReference type="Proteomes" id="UP001159363"/>
    </source>
</evidence>
<keyword evidence="1" id="KW-0812">Transmembrane</keyword>
<proteinExistence type="predicted"/>
<sequence>MLVHLPVTFFCLKVLALIESFYICFRKMPNCYQRKPYRAGLSEETLKEAVSRMKAGGIGIPARAISQRIERNDCTKRVLGPEGMLCTENEKRLVHQIRNLANIGFLLTDKQFVC</sequence>
<accession>A0ABQ9HSJ0</accession>
<gene>
    <name evidence="2" type="ORF">PR048_013035</name>
</gene>